<dbReference type="InterPro" id="IPR050116">
    <property type="entry name" value="DNA_polymerase-Y"/>
</dbReference>
<keyword evidence="5" id="KW-0227">DNA damage</keyword>
<comment type="catalytic activity">
    <reaction evidence="10">
        <text>DNA(n) + a 2'-deoxyribonucleoside 5'-triphosphate = DNA(n+1) + diphosphate</text>
        <dbReference type="Rhea" id="RHEA:22508"/>
        <dbReference type="Rhea" id="RHEA-COMP:17339"/>
        <dbReference type="Rhea" id="RHEA-COMP:17340"/>
        <dbReference type="ChEBI" id="CHEBI:33019"/>
        <dbReference type="ChEBI" id="CHEBI:61560"/>
        <dbReference type="ChEBI" id="CHEBI:173112"/>
        <dbReference type="EC" id="2.7.7.7"/>
    </reaction>
</comment>
<dbReference type="InterPro" id="IPR001126">
    <property type="entry name" value="UmuC"/>
</dbReference>
<dbReference type="GO" id="GO:0003684">
    <property type="term" value="F:damaged DNA binding"/>
    <property type="evidence" value="ECO:0007669"/>
    <property type="project" value="InterPro"/>
</dbReference>
<dbReference type="Pfam" id="PF00817">
    <property type="entry name" value="IMS"/>
    <property type="match status" value="1"/>
</dbReference>
<dbReference type="PANTHER" id="PTHR11076">
    <property type="entry name" value="DNA REPAIR POLYMERASE UMUC / TRANSFERASE FAMILY MEMBER"/>
    <property type="match status" value="1"/>
</dbReference>
<evidence type="ECO:0000313" key="13">
    <source>
        <dbReference type="Proteomes" id="UP000289708"/>
    </source>
</evidence>
<dbReference type="EMBL" id="RYFI01000015">
    <property type="protein sequence ID" value="RXF71461.1"/>
    <property type="molecule type" value="Genomic_DNA"/>
</dbReference>
<evidence type="ECO:0000256" key="4">
    <source>
        <dbReference type="ARBA" id="ARBA00012417"/>
    </source>
</evidence>
<dbReference type="EC" id="2.7.7.7" evidence="4"/>
<comment type="caution">
    <text evidence="12">The sequence shown here is derived from an EMBL/GenBank/DDBJ whole genome shotgun (WGS) entry which is preliminary data.</text>
</comment>
<dbReference type="Gene3D" id="1.10.150.20">
    <property type="entry name" value="5' to 3' exonuclease, C-terminal subdomain"/>
    <property type="match status" value="1"/>
</dbReference>
<dbReference type="GO" id="GO:0003887">
    <property type="term" value="F:DNA-directed DNA polymerase activity"/>
    <property type="evidence" value="ECO:0007669"/>
    <property type="project" value="TreeGrafter"/>
</dbReference>
<keyword evidence="8" id="KW-0742">SOS response</keyword>
<evidence type="ECO:0000256" key="2">
    <source>
        <dbReference type="ARBA" id="ARBA00010945"/>
    </source>
</evidence>
<evidence type="ECO:0000256" key="1">
    <source>
        <dbReference type="ARBA" id="ARBA00001946"/>
    </source>
</evidence>
<dbReference type="InterPro" id="IPR043502">
    <property type="entry name" value="DNA/RNA_pol_sf"/>
</dbReference>
<keyword evidence="13" id="KW-1185">Reference proteome</keyword>
<keyword evidence="7" id="KW-0234">DNA repair</keyword>
<sequence>MTPKAFALIDGNSFYCSCERVFDPGIAHRPVIVLSNNDGCAVARTSEAKALGIKMGDPYFKIRDLCRAGRVAVYSSNYTLYGDMSRRMNAVYDQFATDVEIYSIDESFLDLSGYAPADRRELAQDLRSTVRKWTGVPTCVGIGPTKTLAKVANAIAKKELDLAGVCDLSDPVERAIRLDRFPVEDVWGVGRASTAKLAALGVNTAGDLTRLDPKLARKPLTVVGERIIHELRGMACLDLEMVTPQRKGIAVTRSFGRPVTTLDALLEAVSAYAFRAGEKLRRHGLAASHLTVFAHSNLFNGDAPFSASMTEGMIEASSDSLVLIAAASRGAQRLWRPGAKLAKAGVILDDLVRAENVPAALIGGRDREKAARMMAAIDAVNAKHGRGSVTSAAVGIRKAWQTKFEMRSPRYTTRVDELPAARTG</sequence>
<dbReference type="GO" id="GO:0009432">
    <property type="term" value="P:SOS response"/>
    <property type="evidence" value="ECO:0007669"/>
    <property type="project" value="UniProtKB-KW"/>
</dbReference>
<dbReference type="PROSITE" id="PS50173">
    <property type="entry name" value="UMUC"/>
    <property type="match status" value="1"/>
</dbReference>
<comment type="subunit">
    <text evidence="3">Monomer.</text>
</comment>
<dbReference type="Proteomes" id="UP000289708">
    <property type="component" value="Unassembled WGS sequence"/>
</dbReference>
<feature type="domain" description="UmuC" evidence="11">
    <location>
        <begin position="6"/>
        <end position="190"/>
    </location>
</feature>
<evidence type="ECO:0000256" key="6">
    <source>
        <dbReference type="ARBA" id="ARBA00023199"/>
    </source>
</evidence>
<dbReference type="PANTHER" id="PTHR11076:SF34">
    <property type="entry name" value="PROTEIN UMUC"/>
    <property type="match status" value="1"/>
</dbReference>
<comment type="cofactor">
    <cofactor evidence="1">
        <name>Mg(2+)</name>
        <dbReference type="ChEBI" id="CHEBI:18420"/>
    </cofactor>
</comment>
<dbReference type="SUPFAM" id="SSF56672">
    <property type="entry name" value="DNA/RNA polymerases"/>
    <property type="match status" value="1"/>
</dbReference>
<evidence type="ECO:0000256" key="5">
    <source>
        <dbReference type="ARBA" id="ARBA00022763"/>
    </source>
</evidence>
<name>A0A4Q0MDI7_9HYPH</name>
<dbReference type="InterPro" id="IPR043128">
    <property type="entry name" value="Rev_trsase/Diguanyl_cyclase"/>
</dbReference>
<dbReference type="Pfam" id="PF13438">
    <property type="entry name" value="DUF4113"/>
    <property type="match status" value="1"/>
</dbReference>
<dbReference type="InterPro" id="IPR025188">
    <property type="entry name" value="DUF4113"/>
</dbReference>
<organism evidence="12 13">
    <name type="scientific">Hansschlegelia zhihuaiae</name>
    <dbReference type="NCBI Taxonomy" id="405005"/>
    <lineage>
        <taxon>Bacteria</taxon>
        <taxon>Pseudomonadati</taxon>
        <taxon>Pseudomonadota</taxon>
        <taxon>Alphaproteobacteria</taxon>
        <taxon>Hyphomicrobiales</taxon>
        <taxon>Methylopilaceae</taxon>
        <taxon>Hansschlegelia</taxon>
    </lineage>
</organism>
<dbReference type="GO" id="GO:0006281">
    <property type="term" value="P:DNA repair"/>
    <property type="evidence" value="ECO:0007669"/>
    <property type="project" value="UniProtKB-KW"/>
</dbReference>
<dbReference type="GO" id="GO:0042276">
    <property type="term" value="P:error-prone translesion synthesis"/>
    <property type="evidence" value="ECO:0007669"/>
    <property type="project" value="TreeGrafter"/>
</dbReference>
<keyword evidence="6" id="KW-0741">SOS mutagenesis</keyword>
<dbReference type="AlphaFoldDB" id="A0A4Q0MDI7"/>
<dbReference type="Gene3D" id="3.40.1170.60">
    <property type="match status" value="1"/>
</dbReference>
<dbReference type="Pfam" id="PF11799">
    <property type="entry name" value="IMS_C"/>
    <property type="match status" value="1"/>
</dbReference>
<dbReference type="OrthoDB" id="9808813at2"/>
<evidence type="ECO:0000313" key="12">
    <source>
        <dbReference type="EMBL" id="RXF71461.1"/>
    </source>
</evidence>
<proteinExistence type="inferred from homology"/>
<dbReference type="GO" id="GO:0005829">
    <property type="term" value="C:cytosol"/>
    <property type="evidence" value="ECO:0007669"/>
    <property type="project" value="TreeGrafter"/>
</dbReference>
<gene>
    <name evidence="12" type="ORF">EK403_15435</name>
</gene>
<protein>
    <recommendedName>
        <fullName evidence="4">DNA-directed DNA polymerase</fullName>
        <ecNumber evidence="4">2.7.7.7</ecNumber>
    </recommendedName>
</protein>
<evidence type="ECO:0000256" key="7">
    <source>
        <dbReference type="ARBA" id="ARBA00023204"/>
    </source>
</evidence>
<comment type="function">
    <text evidence="9">Poorly processive, error-prone DNA polymerase involved in untargeted mutagenesis. Copies undamaged DNA at stalled replication forks, which arise in vivo from mismatched or misaligned primer ends. These misaligned primers can be extended by PolIV. Exhibits no 3'-5' exonuclease (proofreading) activity. May be involved in translesional synthesis, in conjunction with the beta clamp from PolIII.</text>
</comment>
<dbReference type="Gene3D" id="3.30.70.270">
    <property type="match status" value="1"/>
</dbReference>
<dbReference type="CDD" id="cd01700">
    <property type="entry name" value="PolY_Pol_V_umuC"/>
    <property type="match status" value="1"/>
</dbReference>
<evidence type="ECO:0000256" key="9">
    <source>
        <dbReference type="ARBA" id="ARBA00025589"/>
    </source>
</evidence>
<evidence type="ECO:0000256" key="8">
    <source>
        <dbReference type="ARBA" id="ARBA00023236"/>
    </source>
</evidence>
<accession>A0A4Q0MDI7</accession>
<dbReference type="RefSeq" id="WP_128778357.1">
    <property type="nucleotide sequence ID" value="NZ_RYFI01000015.1"/>
</dbReference>
<reference evidence="12 13" key="1">
    <citation type="submission" date="2018-12" db="EMBL/GenBank/DDBJ databases">
        <title>bacterium Hansschlegelia zhihuaiae S113.</title>
        <authorList>
            <person name="He J."/>
        </authorList>
    </citation>
    <scope>NUCLEOTIDE SEQUENCE [LARGE SCALE GENOMIC DNA]</scope>
    <source>
        <strain evidence="12 13">S 113</strain>
    </source>
</reference>
<evidence type="ECO:0000256" key="10">
    <source>
        <dbReference type="ARBA" id="ARBA00049244"/>
    </source>
</evidence>
<dbReference type="InterPro" id="IPR017961">
    <property type="entry name" value="DNA_pol_Y-fam_little_finger"/>
</dbReference>
<evidence type="ECO:0000259" key="11">
    <source>
        <dbReference type="PROSITE" id="PS50173"/>
    </source>
</evidence>
<comment type="similarity">
    <text evidence="2">Belongs to the DNA polymerase type-Y family.</text>
</comment>
<evidence type="ECO:0000256" key="3">
    <source>
        <dbReference type="ARBA" id="ARBA00011245"/>
    </source>
</evidence>